<proteinExistence type="predicted"/>
<evidence type="ECO:0008006" key="5">
    <source>
        <dbReference type="Google" id="ProtNLM"/>
    </source>
</evidence>
<evidence type="ECO:0000313" key="3">
    <source>
        <dbReference type="EMBL" id="ANI99178.1"/>
    </source>
</evidence>
<feature type="region of interest" description="Disordered" evidence="1">
    <location>
        <begin position="51"/>
        <end position="78"/>
    </location>
</feature>
<dbReference type="STRING" id="1743168.A8O14_03135"/>
<evidence type="ECO:0000256" key="1">
    <source>
        <dbReference type="SAM" id="MobiDB-lite"/>
    </source>
</evidence>
<dbReference type="RefSeq" id="WP_068948183.1">
    <property type="nucleotide sequence ID" value="NZ_CP015922.1"/>
</dbReference>
<dbReference type="Proteomes" id="UP000078463">
    <property type="component" value="Chromosome"/>
</dbReference>
<dbReference type="KEGG" id="pwu:A8O14_03135"/>
<organism evidence="3 4">
    <name type="scientific">Polynucleobacter wuianus</name>
    <dbReference type="NCBI Taxonomy" id="1743168"/>
    <lineage>
        <taxon>Bacteria</taxon>
        <taxon>Pseudomonadati</taxon>
        <taxon>Pseudomonadota</taxon>
        <taxon>Betaproteobacteria</taxon>
        <taxon>Burkholderiales</taxon>
        <taxon>Burkholderiaceae</taxon>
        <taxon>Polynucleobacter</taxon>
    </lineage>
</organism>
<protein>
    <recommendedName>
        <fullName evidence="5">Lipoprotein</fullName>
    </recommendedName>
</protein>
<keyword evidence="4" id="KW-1185">Reference proteome</keyword>
<feature type="compositionally biased region" description="Polar residues" evidence="1">
    <location>
        <begin position="51"/>
        <end position="62"/>
    </location>
</feature>
<accession>A0A191UDP3</accession>
<keyword evidence="2" id="KW-0732">Signal</keyword>
<dbReference type="AlphaFoldDB" id="A0A191UDP3"/>
<dbReference type="EMBL" id="CP015922">
    <property type="protein sequence ID" value="ANI99178.1"/>
    <property type="molecule type" value="Genomic_DNA"/>
</dbReference>
<feature type="chain" id="PRO_5008247934" description="Lipoprotein" evidence="2">
    <location>
        <begin position="20"/>
        <end position="78"/>
    </location>
</feature>
<name>A0A191UDP3_9BURK</name>
<gene>
    <name evidence="3" type="ORF">A8O14_03135</name>
</gene>
<evidence type="ECO:0000256" key="2">
    <source>
        <dbReference type="SAM" id="SignalP"/>
    </source>
</evidence>
<reference evidence="4" key="1">
    <citation type="submission" date="2016-05" db="EMBL/GenBank/DDBJ databases">
        <title>Polynucleobacter sp. QLW-P1FAT50C-4 genome.</title>
        <authorList>
            <person name="Hahn M.W."/>
        </authorList>
    </citation>
    <scope>NUCLEOTIDE SEQUENCE [LARGE SCALE GENOMIC DNA]</scope>
    <source>
        <strain evidence="4">QLW-P1FAT50C-4</strain>
    </source>
</reference>
<evidence type="ECO:0000313" key="4">
    <source>
        <dbReference type="Proteomes" id="UP000078463"/>
    </source>
</evidence>
<feature type="compositionally biased region" description="Polar residues" evidence="1">
    <location>
        <begin position="69"/>
        <end position="78"/>
    </location>
</feature>
<dbReference type="PROSITE" id="PS51257">
    <property type="entry name" value="PROKAR_LIPOPROTEIN"/>
    <property type="match status" value="1"/>
</dbReference>
<dbReference type="OrthoDB" id="8662382at2"/>
<sequence>MKVNFKTLGLCFATATLLAACSEPPEIAAKVAKRPDVAPYMGANNGFVTKNWTPGNQASWTESVDKRTQGQNEYSRVK</sequence>
<feature type="signal peptide" evidence="2">
    <location>
        <begin position="1"/>
        <end position="19"/>
    </location>
</feature>